<evidence type="ECO:0000259" key="3">
    <source>
        <dbReference type="Pfam" id="PF05368"/>
    </source>
</evidence>
<dbReference type="InterPro" id="IPR045312">
    <property type="entry name" value="PCBER-like"/>
</dbReference>
<reference evidence="4 5" key="1">
    <citation type="submission" date="2016-07" db="EMBL/GenBank/DDBJ databases">
        <title>Multiple horizontal gene transfer events from other fungi enriched the ability of initially mycotrophic Trichoderma (Ascomycota) to feed on dead plant biomass.</title>
        <authorList>
            <consortium name="DOE Joint Genome Institute"/>
            <person name="Aerts A."/>
            <person name="Atanasova L."/>
            <person name="Chenthamara K."/>
            <person name="Zhang J."/>
            <person name="Grujic M."/>
            <person name="Henrissat B."/>
            <person name="Kuo A."/>
            <person name="Salamov A."/>
            <person name="Lipzen A."/>
            <person name="Labutti K."/>
            <person name="Barry K."/>
            <person name="Miao Y."/>
            <person name="Rahimi M.J."/>
            <person name="Shen Q."/>
            <person name="Grigoriev I.V."/>
            <person name="Kubicek C.P."/>
            <person name="Druzhinina I.S."/>
        </authorList>
    </citation>
    <scope>NUCLEOTIDE SEQUENCE [LARGE SCALE GENOMIC DNA]</scope>
    <source>
        <strain evidence="4 5">ATCC 18648</strain>
    </source>
</reference>
<dbReference type="PANTHER" id="PTHR47706">
    <property type="entry name" value="NMRA-LIKE FAMILY PROTEIN"/>
    <property type="match status" value="1"/>
</dbReference>
<dbReference type="Pfam" id="PF05368">
    <property type="entry name" value="NmrA"/>
    <property type="match status" value="1"/>
</dbReference>
<dbReference type="EMBL" id="KZ679137">
    <property type="protein sequence ID" value="PTB73745.1"/>
    <property type="molecule type" value="Genomic_DNA"/>
</dbReference>
<keyword evidence="5" id="KW-1185">Reference proteome</keyword>
<feature type="domain" description="NmrA-like" evidence="3">
    <location>
        <begin position="6"/>
        <end position="226"/>
    </location>
</feature>
<dbReference type="InterPro" id="IPR036291">
    <property type="entry name" value="NAD(P)-bd_dom_sf"/>
</dbReference>
<dbReference type="Proteomes" id="UP000240760">
    <property type="component" value="Unassembled WGS sequence"/>
</dbReference>
<dbReference type="GO" id="GO:0016491">
    <property type="term" value="F:oxidoreductase activity"/>
    <property type="evidence" value="ECO:0007669"/>
    <property type="project" value="UniProtKB-KW"/>
</dbReference>
<dbReference type="PANTHER" id="PTHR47706:SF1">
    <property type="entry name" value="CIPA-LIKE, PUTATIVE (AFU_ORTHOLOGUE AFUA_1G12460)-RELATED"/>
    <property type="match status" value="1"/>
</dbReference>
<evidence type="ECO:0000313" key="4">
    <source>
        <dbReference type="EMBL" id="PTB73745.1"/>
    </source>
</evidence>
<gene>
    <name evidence="4" type="ORF">M440DRAFT_1050710</name>
</gene>
<keyword evidence="2" id="KW-0560">Oxidoreductase</keyword>
<dbReference type="Gene3D" id="3.40.50.720">
    <property type="entry name" value="NAD(P)-binding Rossmann-like Domain"/>
    <property type="match status" value="1"/>
</dbReference>
<evidence type="ECO:0000256" key="1">
    <source>
        <dbReference type="ARBA" id="ARBA00022857"/>
    </source>
</evidence>
<keyword evidence="1" id="KW-0521">NADP</keyword>
<accession>A0A2T4BWX3</accession>
<name>A0A2T4BWX3_TRILO</name>
<dbReference type="InterPro" id="IPR008030">
    <property type="entry name" value="NmrA-like"/>
</dbReference>
<evidence type="ECO:0000256" key="2">
    <source>
        <dbReference type="ARBA" id="ARBA00023002"/>
    </source>
</evidence>
<dbReference type="STRING" id="983965.A0A2T4BWX3"/>
<dbReference type="InterPro" id="IPR051609">
    <property type="entry name" value="NmrA/Isoflavone_reductase-like"/>
</dbReference>
<dbReference type="OrthoDB" id="9974981at2759"/>
<protein>
    <submittedName>
        <fullName evidence="4">NAD(P)-binding protein</fullName>
    </submittedName>
</protein>
<dbReference type="SUPFAM" id="SSF51735">
    <property type="entry name" value="NAD(P)-binding Rossmann-fold domains"/>
    <property type="match status" value="1"/>
</dbReference>
<dbReference type="CDD" id="cd05259">
    <property type="entry name" value="PCBER_SDR_a"/>
    <property type="match status" value="1"/>
</dbReference>
<evidence type="ECO:0000313" key="5">
    <source>
        <dbReference type="Proteomes" id="UP000240760"/>
    </source>
</evidence>
<dbReference type="Gene3D" id="3.90.25.10">
    <property type="entry name" value="UDP-galactose 4-epimerase, domain 1"/>
    <property type="match status" value="1"/>
</dbReference>
<sequence>MATTLKNIALVGASGNVGKVLLPALLAAKTFTVTVLRRSSSSSSPSTFPPGVRVVDADFTSVDSLTAALAGQDAVVSAVGTPALNDEQKRLVDVAVAAGVKRFLPSEFGCDLTNELAAKLPVFAPKVEVARYLEEKAKTTPLTYTFVYSGPFFDWGLQYNFIFKSAGSRPVLYDGGNTVFSTSTLDTVAQAVVGVLSKPEETKNRAVRFQSVAISQTRLLDIAKEVAPERDWQPEVVKLDDITKAADERLAKGLLDQETFAPYILRAINDERYGPKFEKLDNELLGIKQLTEEEVKAIVKKTLSD</sequence>
<proteinExistence type="predicted"/>
<dbReference type="AlphaFoldDB" id="A0A2T4BWX3"/>
<organism evidence="4 5">
    <name type="scientific">Trichoderma longibrachiatum ATCC 18648</name>
    <dbReference type="NCBI Taxonomy" id="983965"/>
    <lineage>
        <taxon>Eukaryota</taxon>
        <taxon>Fungi</taxon>
        <taxon>Dikarya</taxon>
        <taxon>Ascomycota</taxon>
        <taxon>Pezizomycotina</taxon>
        <taxon>Sordariomycetes</taxon>
        <taxon>Hypocreomycetidae</taxon>
        <taxon>Hypocreales</taxon>
        <taxon>Hypocreaceae</taxon>
        <taxon>Trichoderma</taxon>
    </lineage>
</organism>